<evidence type="ECO:0000313" key="1">
    <source>
        <dbReference type="EMBL" id="SDF44680.1"/>
    </source>
</evidence>
<evidence type="ECO:0000313" key="2">
    <source>
        <dbReference type="Proteomes" id="UP000199072"/>
    </source>
</evidence>
<dbReference type="EMBL" id="FNAI01000018">
    <property type="protein sequence ID" value="SDF44680.1"/>
    <property type="molecule type" value="Genomic_DNA"/>
</dbReference>
<organism evidence="1 2">
    <name type="scientific">Mucilaginibacter pineti</name>
    <dbReference type="NCBI Taxonomy" id="1391627"/>
    <lineage>
        <taxon>Bacteria</taxon>
        <taxon>Pseudomonadati</taxon>
        <taxon>Bacteroidota</taxon>
        <taxon>Sphingobacteriia</taxon>
        <taxon>Sphingobacteriales</taxon>
        <taxon>Sphingobacteriaceae</taxon>
        <taxon>Mucilaginibacter</taxon>
    </lineage>
</organism>
<dbReference type="Proteomes" id="UP000199072">
    <property type="component" value="Unassembled WGS sequence"/>
</dbReference>
<proteinExistence type="predicted"/>
<name>A0A1G7L6J3_9SPHI</name>
<dbReference type="STRING" id="1391627.SAMN05216464_11843"/>
<dbReference type="OrthoDB" id="1442826at2"/>
<gene>
    <name evidence="1" type="ORF">SAMN05216464_11843</name>
</gene>
<evidence type="ECO:0008006" key="3">
    <source>
        <dbReference type="Google" id="ProtNLM"/>
    </source>
</evidence>
<sequence>MNNDVFFSKLFGIMAGDERINVWHFAIYMSLFQRWLANGRVNPVSISRREIMRQTHIRSIVTYHKCIRQLRDFGYIIYEPSYNPFIGSCIRLLIFGNK</sequence>
<keyword evidence="2" id="KW-1185">Reference proteome</keyword>
<dbReference type="AlphaFoldDB" id="A0A1G7L6J3"/>
<accession>A0A1G7L6J3</accession>
<protein>
    <recommendedName>
        <fullName evidence="3">Helix-turn-helix domain-containing protein</fullName>
    </recommendedName>
</protein>
<reference evidence="1 2" key="1">
    <citation type="submission" date="2016-10" db="EMBL/GenBank/DDBJ databases">
        <authorList>
            <person name="de Groot N.N."/>
        </authorList>
    </citation>
    <scope>NUCLEOTIDE SEQUENCE [LARGE SCALE GENOMIC DNA]</scope>
    <source>
        <strain evidence="1 2">47C3B</strain>
    </source>
</reference>